<accession>A0A2R4M4V1</accession>
<dbReference type="Proteomes" id="UP000241447">
    <property type="component" value="Chromosome"/>
</dbReference>
<dbReference type="AlphaFoldDB" id="A0A2R4M4V1"/>
<sequence length="75" mass="7675">MIALSGDAALPTDASPDTLALNVTLSDAFAVCTEAGPEILREDGGDEMLCGQSQASRLAAHGAMVTAIRRFLGDP</sequence>
<organism evidence="1 2">
    <name type="scientific">Celeribacter baekdonensis</name>
    <dbReference type="NCBI Taxonomy" id="875171"/>
    <lineage>
        <taxon>Bacteria</taxon>
        <taxon>Pseudomonadati</taxon>
        <taxon>Pseudomonadota</taxon>
        <taxon>Alphaproteobacteria</taxon>
        <taxon>Rhodobacterales</taxon>
        <taxon>Roseobacteraceae</taxon>
        <taxon>Celeribacter</taxon>
    </lineage>
</organism>
<reference evidence="1 2" key="1">
    <citation type="submission" date="2018-03" db="EMBL/GenBank/DDBJ databases">
        <title>The Complete Genome of Celeribacter baekdonensis strain LH4, a Thiosulfate-Oxidizing Alphaproteobacterium Isolated from Gulf of Mexico Continental Slope Sediments.</title>
        <authorList>
            <person name="Flood B.E."/>
            <person name="Bailey J.V."/>
            <person name="Leprich D."/>
        </authorList>
    </citation>
    <scope>NUCLEOTIDE SEQUENCE [LARGE SCALE GENOMIC DNA]</scope>
    <source>
        <strain evidence="1 2">LH4</strain>
    </source>
</reference>
<proteinExistence type="predicted"/>
<evidence type="ECO:0000313" key="2">
    <source>
        <dbReference type="Proteomes" id="UP000241447"/>
    </source>
</evidence>
<gene>
    <name evidence="1" type="ORF">DA792_14530</name>
</gene>
<dbReference type="EMBL" id="CP028475">
    <property type="protein sequence ID" value="AVW92148.1"/>
    <property type="molecule type" value="Genomic_DNA"/>
</dbReference>
<evidence type="ECO:0000313" key="1">
    <source>
        <dbReference type="EMBL" id="AVW92148.1"/>
    </source>
</evidence>
<dbReference type="KEGG" id="cbak:DA792_14530"/>
<protein>
    <submittedName>
        <fullName evidence="1">Uncharacterized protein</fullName>
    </submittedName>
</protein>
<name>A0A2R4M4V1_9RHOB</name>